<dbReference type="Proteomes" id="UP000501812">
    <property type="component" value="Chromosome"/>
</dbReference>
<accession>A0A858RFV0</accession>
<name>A0A858RFV0_9BACT</name>
<keyword evidence="1" id="KW-0472">Membrane</keyword>
<protein>
    <submittedName>
        <fullName evidence="2">Uncharacterized protein</fullName>
    </submittedName>
</protein>
<evidence type="ECO:0000313" key="2">
    <source>
        <dbReference type="EMBL" id="QJE95428.1"/>
    </source>
</evidence>
<reference evidence="2 3" key="1">
    <citation type="submission" date="2020-04" db="EMBL/GenBank/DDBJ databases">
        <title>Luteolibacter sp. G-1-1-1 isolated from soil.</title>
        <authorList>
            <person name="Dahal R.H."/>
        </authorList>
    </citation>
    <scope>NUCLEOTIDE SEQUENCE [LARGE SCALE GENOMIC DNA]</scope>
    <source>
        <strain evidence="2 3">G-1-1-1</strain>
    </source>
</reference>
<evidence type="ECO:0000256" key="1">
    <source>
        <dbReference type="SAM" id="Phobius"/>
    </source>
</evidence>
<keyword evidence="1" id="KW-0812">Transmembrane</keyword>
<dbReference type="EMBL" id="CP051774">
    <property type="protein sequence ID" value="QJE95428.1"/>
    <property type="molecule type" value="Genomic_DNA"/>
</dbReference>
<feature type="transmembrane region" description="Helical" evidence="1">
    <location>
        <begin position="94"/>
        <end position="114"/>
    </location>
</feature>
<proteinExistence type="predicted"/>
<keyword evidence="3" id="KW-1185">Reference proteome</keyword>
<dbReference type="RefSeq" id="WP_169453742.1">
    <property type="nucleotide sequence ID" value="NZ_CP051774.1"/>
</dbReference>
<evidence type="ECO:0000313" key="3">
    <source>
        <dbReference type="Proteomes" id="UP000501812"/>
    </source>
</evidence>
<dbReference type="AlphaFoldDB" id="A0A858RFV0"/>
<keyword evidence="1" id="KW-1133">Transmembrane helix</keyword>
<sequence>MNTMPDEEMLALWVEDELTGESAAAVNAWASAQPEWLARREEAREIKALLRGNLPAVEEPPYADFFNSRISREIARESVAAVAAAPAKKSLGSFWRFFLPATAVAGMAFCFWAGTRMVPAELPSLVSDPAPMPVLYTPEQGVTAAYFNSSPAHAEVIVLNGVAAIPDSFEVPETAAVEEPAPATADIEHQR</sequence>
<dbReference type="KEGG" id="luo:HHL09_06410"/>
<organism evidence="2 3">
    <name type="scientific">Luteolibacter luteus</name>
    <dbReference type="NCBI Taxonomy" id="2728835"/>
    <lineage>
        <taxon>Bacteria</taxon>
        <taxon>Pseudomonadati</taxon>
        <taxon>Verrucomicrobiota</taxon>
        <taxon>Verrucomicrobiia</taxon>
        <taxon>Verrucomicrobiales</taxon>
        <taxon>Verrucomicrobiaceae</taxon>
        <taxon>Luteolibacter</taxon>
    </lineage>
</organism>
<gene>
    <name evidence="2" type="ORF">HHL09_06410</name>
</gene>